<dbReference type="OrthoDB" id="295273at2759"/>
<keyword evidence="1" id="KW-0812">Transmembrane</keyword>
<dbReference type="EMBL" id="MPUH01000868">
    <property type="protein sequence ID" value="OMJ72857.1"/>
    <property type="molecule type" value="Genomic_DNA"/>
</dbReference>
<dbReference type="AlphaFoldDB" id="A0A1R2B7V6"/>
<keyword evidence="4" id="KW-1185">Reference proteome</keyword>
<evidence type="ECO:0000256" key="1">
    <source>
        <dbReference type="SAM" id="Phobius"/>
    </source>
</evidence>
<name>A0A1R2B7V6_9CILI</name>
<comment type="caution">
    <text evidence="3">The sequence shown here is derived from an EMBL/GenBank/DDBJ whole genome shotgun (WGS) entry which is preliminary data.</text>
</comment>
<dbReference type="Proteomes" id="UP000187209">
    <property type="component" value="Unassembled WGS sequence"/>
</dbReference>
<evidence type="ECO:0008006" key="5">
    <source>
        <dbReference type="Google" id="ProtNLM"/>
    </source>
</evidence>
<protein>
    <recommendedName>
        <fullName evidence="5">Acyltransferase 3 domain-containing protein</fullName>
    </recommendedName>
</protein>
<evidence type="ECO:0000313" key="3">
    <source>
        <dbReference type="EMBL" id="OMJ72857.1"/>
    </source>
</evidence>
<reference evidence="3 4" key="1">
    <citation type="submission" date="2016-11" db="EMBL/GenBank/DDBJ databases">
        <title>The macronuclear genome of Stentor coeruleus: a giant cell with tiny introns.</title>
        <authorList>
            <person name="Slabodnick M."/>
            <person name="Ruby J.G."/>
            <person name="Reiff S.B."/>
            <person name="Swart E.C."/>
            <person name="Gosai S."/>
            <person name="Prabakaran S."/>
            <person name="Witkowska E."/>
            <person name="Larue G.E."/>
            <person name="Fisher S."/>
            <person name="Freeman R.M."/>
            <person name="Gunawardena J."/>
            <person name="Chu W."/>
            <person name="Stover N.A."/>
            <person name="Gregory B.D."/>
            <person name="Nowacki M."/>
            <person name="Derisi J."/>
            <person name="Roy S.W."/>
            <person name="Marshall W.F."/>
            <person name="Sood P."/>
        </authorList>
    </citation>
    <scope>NUCLEOTIDE SEQUENCE [LARGE SCALE GENOMIC DNA]</scope>
    <source>
        <strain evidence="3">WM001</strain>
    </source>
</reference>
<organism evidence="3 4">
    <name type="scientific">Stentor coeruleus</name>
    <dbReference type="NCBI Taxonomy" id="5963"/>
    <lineage>
        <taxon>Eukaryota</taxon>
        <taxon>Sar</taxon>
        <taxon>Alveolata</taxon>
        <taxon>Ciliophora</taxon>
        <taxon>Postciliodesmatophora</taxon>
        <taxon>Heterotrichea</taxon>
        <taxon>Heterotrichida</taxon>
        <taxon>Stentoridae</taxon>
        <taxon>Stentor</taxon>
    </lineage>
</organism>
<dbReference type="PANTHER" id="PTHR11161">
    <property type="entry name" value="O-ACYLTRANSFERASE"/>
    <property type="match status" value="1"/>
</dbReference>
<evidence type="ECO:0000313" key="4">
    <source>
        <dbReference type="Proteomes" id="UP000187209"/>
    </source>
</evidence>
<evidence type="ECO:0000256" key="2">
    <source>
        <dbReference type="SAM" id="SignalP"/>
    </source>
</evidence>
<proteinExistence type="predicted"/>
<feature type="signal peptide" evidence="2">
    <location>
        <begin position="1"/>
        <end position="16"/>
    </location>
</feature>
<feature type="transmembrane region" description="Helical" evidence="1">
    <location>
        <begin position="590"/>
        <end position="611"/>
    </location>
</feature>
<feature type="transmembrane region" description="Helical" evidence="1">
    <location>
        <begin position="359"/>
        <end position="375"/>
    </location>
</feature>
<keyword evidence="1" id="KW-1133">Transmembrane helix</keyword>
<feature type="transmembrane region" description="Helical" evidence="1">
    <location>
        <begin position="285"/>
        <end position="305"/>
    </location>
</feature>
<sequence length="645" mass="74450">MLKLILSVVSIHLVISTSSECLSEWSQIMSDSSNSSISSEYTSMFKYSGFTLNDLGNYEACNELTNSKYVVLSFSKSPIIVQTFCGPKVCTEDDYKNLTIPGITLESSKTYEVIFSKEYEKEHYGELTIGAWAMIIVIVFFVLASLIGGLTDYVVSDEQKDSELIQLALCFSVVANTKKLFACIPKTKTGERDPFDLINSARCWSIGWIVLGHTCQFMYFFPALKNYPTAFDNTHNLFYVVVYGAFYAVDTFFVVVGFLMTYHMIHDFQKPSRDSTLKKIGKIILHRYLLFSSVYFFLLCFFWTLQKYLRTGPMWFDADRSTSMCDDYWWTNLIYVNNFVPNFRGNSCILPGWYNANDLQFLLVCCVINVFYVKVKNSIGWILSPVFVVLSILCSMAVALYTEISPSFFDEGHGGDHFWVYYNKPYCRIAPYALGILTAYMVNAWKESKAEDGHGHVYDKFALKCAKMFEYPWFRYGCFILGLISLNAAMFIVFDTYDNPGADNFYLHWSKTENVVFLTFERFLASLGIWLILTPMLLGYFRPFSTLMSLYPFVIFARLNFTVFLIHSNLMEIVYRGQKEALEFNVYTNIRDTICFFFACQILAIPVVIMVEYPILNLEKHFIEGHQIRQEPLLDKIEMKDVKKA</sequence>
<feature type="transmembrane region" description="Helical" evidence="1">
    <location>
        <begin position="473"/>
        <end position="494"/>
    </location>
</feature>
<feature type="transmembrane region" description="Helical" evidence="1">
    <location>
        <begin position="382"/>
        <end position="401"/>
    </location>
</feature>
<feature type="transmembrane region" description="Helical" evidence="1">
    <location>
        <begin position="241"/>
        <end position="265"/>
    </location>
</feature>
<feature type="transmembrane region" description="Helical" evidence="1">
    <location>
        <begin position="129"/>
        <end position="150"/>
    </location>
</feature>
<keyword evidence="1" id="KW-0472">Membrane</keyword>
<dbReference type="PANTHER" id="PTHR11161:SF0">
    <property type="entry name" value="O-ACYLTRANSFERASE LIKE PROTEIN"/>
    <property type="match status" value="1"/>
</dbReference>
<feature type="chain" id="PRO_5012503578" description="Acyltransferase 3 domain-containing protein" evidence="2">
    <location>
        <begin position="17"/>
        <end position="645"/>
    </location>
</feature>
<gene>
    <name evidence="3" type="ORF">SteCoe_28597</name>
</gene>
<feature type="transmembrane region" description="Helical" evidence="1">
    <location>
        <begin position="201"/>
        <end position="221"/>
    </location>
</feature>
<keyword evidence="2" id="KW-0732">Signal</keyword>
<accession>A0A1R2B7V6</accession>
<feature type="transmembrane region" description="Helical" evidence="1">
    <location>
        <begin position="550"/>
        <end position="570"/>
    </location>
</feature>
<feature type="transmembrane region" description="Helical" evidence="1">
    <location>
        <begin position="514"/>
        <end position="538"/>
    </location>
</feature>
<dbReference type="InterPro" id="IPR052728">
    <property type="entry name" value="O2_lipid_transport_reg"/>
</dbReference>